<dbReference type="InterPro" id="IPR011049">
    <property type="entry name" value="Serralysin-like_metalloprot_C"/>
</dbReference>
<keyword evidence="6" id="KW-0472">Membrane</keyword>
<keyword evidence="3" id="KW-0106">Calcium</keyword>
<feature type="non-terminal residue" evidence="8">
    <location>
        <position position="1735"/>
    </location>
</feature>
<evidence type="ECO:0000256" key="1">
    <source>
        <dbReference type="ARBA" id="ARBA00004613"/>
    </source>
</evidence>
<feature type="transmembrane region" description="Helical" evidence="6">
    <location>
        <begin position="167"/>
        <end position="198"/>
    </location>
</feature>
<dbReference type="PANTHER" id="PTHR38340">
    <property type="entry name" value="S-LAYER PROTEIN"/>
    <property type="match status" value="1"/>
</dbReference>
<comment type="caution">
    <text evidence="8">The sequence shown here is derived from an EMBL/GenBank/DDBJ whole genome shotgun (WGS) entry which is preliminary data.</text>
</comment>
<feature type="domain" description="Haemolysin-type calcium binding-related" evidence="7">
    <location>
        <begin position="895"/>
        <end position="939"/>
    </location>
</feature>
<sequence length="1735" mass="181077">MAAVTITVGEMRDIQEAQTDLATQLWTGLTEAIERSSDILQQGANINAQTAFNLLDEAYARIDTYQRLVTELLEQRGFDPSFIQDQRDAWTNKMAEYQNAADDAKVRMGRELAEAARQSSLGTYAKWGGGIVDAAQVAAAVYDSAHSGDWSGVGEAFGSLLGGAGGAILGAAVAGLFAAVFGPSALLAFALIGLFGFLGDRYLGPILGEGINGIAQWVSDRFNLGMAWQARRDPLTLDLDGDGIESVGINPNHPILFDHDGDGTKNATGWISSDDGLLVLDRNSNGTIDSGRELFGDSTLLANGTEAEDGFAALAAEDTNGDGAVTSADARFNDLRVWRDLNQDGISQSGELFTLQQLGITSINVGGVARDQVLPNGNRIADVGTYTRADGSAGTLGETHDTADVDLIEDTFHREFPDQIPLAPGVEDLPNMFGSGAVRDLREAASLSTSLRSQLQAFADATTRGQQRMLVQNLLLEWAETGGMQTMEARASAEDIGLQWYRLGDLQSPGSGFISAGDPSGGGPSGGSGATAVTEGEIAHYDAWVAKLQRVRFLFTVLEAFNGRYFFTMPSDEGEGARSGSSMVTLSSSNGSGGGGGGGTLSLPVIRIVLSEAQIDALEASYDMLFESVYDALVIETRLRPMLDDVLMTIDPEQGNVTYDFAPLNAELQNRIAADVINGVTDMVELTQLMHGSLLNNGWDGLAMVEQTLRTLPVTAQLQALYDELGVKFDAGTGATLNGAAGHEILIGSTTGSTLSGNDGSDVLIGGAGTDSLHGGGGHDALVGNAGNDDLRGHAGDDYLIGGAGNDSLYGDETFGGLGNISGDDVLDGGAGNDHMVGGYGRDTYLFGRGDGQDTINNDGNWLGTPDPVTTKLDVLRFKEGVVANDVSIAREGANLVLRINGTTDQITIQYYFTDDGLSPRGYAVDQIRFTDGTIWTVEEVKAMLLLPTAGNDNLLGYASNDTFGGGAGNDTLKGSGGNDVLDGGNGDDTLEGNLGDDHLIGGAGNDYLYGEEAEGGIHPSRIGNDILDGGAGNDVLVGGFGSDTYLFGRGDGQDTLYNEGDRYGSNIDPTENKLDVLQFKEGIVASDVSVTRTGNDLIVRINGTTDQVTLVSYFVGDGTHAEGQAVNQIRFADGTIWDVPTIKTMVLQPTSGDDIILGYASNDTFSGAAGNDTLRGAAGNDTLDGELGNDTVKGEDGNDTLYGSDGNDTLEGNIGDDHLIGGAGNDYLYGEEAEGGIHPSRIGNDILDGGAGNDVLVGGFGSDTYLFGRGDGQDTLYNEGDRYGSNIDPTVNKLDVLQFKDGVLPSEVTVQRVNSDLIVRIAGTTDQVTLIGYFVGDGTHAEGQAVNQIRFADGTIWDVPTIKTMVLQPTSGDDIILGYASNDILNGAAGNDTLKGAAGNDTLDGDVGNDTLQGEDGNDALSGGDGIDTLEGNVGNDHLIGGAGNDYLYGEEAEGGIHPSRIGNDILDGGAGNDVLVGGFGSDTYLFGRGDGQDTLYNEGDRYGSNIDPTANRLDVLQFKDGVVASDVSVARSGNDLIVRINGTTDQVTLVGYFIGDGLHAEGYAVNQIRFADGTIWDVAYITQRVRQGTEGNDTLTAPATGATIYGLGGNDTLNGNVGNDILDGGTGNDNLFGNNGNDVLDGGEGIDTLEGNIGDDHLIGGTGNDNLYGEDIYGGINLSRIGNDILDGGAGNDVLVGGFGSDTYLFGRGDGQDTLYNEGDRYGSNIDPTVNRL</sequence>
<dbReference type="Gene3D" id="2.150.10.10">
    <property type="entry name" value="Serralysin-like metalloprotease, C-terminal"/>
    <property type="match status" value="9"/>
</dbReference>
<evidence type="ECO:0000256" key="3">
    <source>
        <dbReference type="ARBA" id="ARBA00022837"/>
    </source>
</evidence>
<dbReference type="InterPro" id="IPR001343">
    <property type="entry name" value="Hemolysn_Ca-bd"/>
</dbReference>
<feature type="domain" description="Haemolysin-type calcium binding-related" evidence="7">
    <location>
        <begin position="1097"/>
        <end position="1140"/>
    </location>
</feature>
<evidence type="ECO:0000256" key="5">
    <source>
        <dbReference type="SAM" id="MobiDB-lite"/>
    </source>
</evidence>
<dbReference type="Proteomes" id="UP001595904">
    <property type="component" value="Unassembled WGS sequence"/>
</dbReference>
<organism evidence="8 9">
    <name type="scientific">Steroidobacter flavus</name>
    <dbReference type="NCBI Taxonomy" id="1842136"/>
    <lineage>
        <taxon>Bacteria</taxon>
        <taxon>Pseudomonadati</taxon>
        <taxon>Pseudomonadota</taxon>
        <taxon>Gammaproteobacteria</taxon>
        <taxon>Steroidobacterales</taxon>
        <taxon>Steroidobacteraceae</taxon>
        <taxon>Steroidobacter</taxon>
    </lineage>
</organism>
<accession>A0ABV8T4Q1</accession>
<keyword evidence="4" id="KW-0175">Coiled coil</keyword>
<dbReference type="Pfam" id="PF00353">
    <property type="entry name" value="HemolysinCabind"/>
    <property type="match status" value="15"/>
</dbReference>
<reference evidence="9" key="1">
    <citation type="journal article" date="2019" name="Int. J. Syst. Evol. Microbiol.">
        <title>The Global Catalogue of Microorganisms (GCM) 10K type strain sequencing project: providing services to taxonomists for standard genome sequencing and annotation.</title>
        <authorList>
            <consortium name="The Broad Institute Genomics Platform"/>
            <consortium name="The Broad Institute Genome Sequencing Center for Infectious Disease"/>
            <person name="Wu L."/>
            <person name="Ma J."/>
        </authorList>
    </citation>
    <scope>NUCLEOTIDE SEQUENCE [LARGE SCALE GENOMIC DNA]</scope>
    <source>
        <strain evidence="9">CGMCC 1.10759</strain>
    </source>
</reference>
<dbReference type="InterPro" id="IPR010566">
    <property type="entry name" value="Haemolys_ca-bd"/>
</dbReference>
<evidence type="ECO:0000256" key="4">
    <source>
        <dbReference type="SAM" id="Coils"/>
    </source>
</evidence>
<protein>
    <submittedName>
        <fullName evidence="8">Calcium-binding protein</fullName>
    </submittedName>
</protein>
<evidence type="ECO:0000313" key="9">
    <source>
        <dbReference type="Proteomes" id="UP001595904"/>
    </source>
</evidence>
<dbReference type="InterPro" id="IPR018511">
    <property type="entry name" value="Hemolysin-typ_Ca-bd_CS"/>
</dbReference>
<evidence type="ECO:0000256" key="2">
    <source>
        <dbReference type="ARBA" id="ARBA00022525"/>
    </source>
</evidence>
<dbReference type="SUPFAM" id="SSF51120">
    <property type="entry name" value="beta-Roll"/>
    <property type="match status" value="5"/>
</dbReference>
<keyword evidence="2" id="KW-0964">Secreted</keyword>
<dbReference type="InterPro" id="IPR050557">
    <property type="entry name" value="RTX_toxin/Mannuronan_C5-epim"/>
</dbReference>
<evidence type="ECO:0000259" key="7">
    <source>
        <dbReference type="Pfam" id="PF06594"/>
    </source>
</evidence>
<evidence type="ECO:0000256" key="6">
    <source>
        <dbReference type="SAM" id="Phobius"/>
    </source>
</evidence>
<dbReference type="PANTHER" id="PTHR38340:SF1">
    <property type="entry name" value="S-LAYER PROTEIN"/>
    <property type="match status" value="1"/>
</dbReference>
<proteinExistence type="predicted"/>
<feature type="region of interest" description="Disordered" evidence="5">
    <location>
        <begin position="577"/>
        <end position="596"/>
    </location>
</feature>
<name>A0ABV8T4Q1_9GAMM</name>
<dbReference type="PRINTS" id="PR00313">
    <property type="entry name" value="CABNDNGRPT"/>
</dbReference>
<evidence type="ECO:0000313" key="8">
    <source>
        <dbReference type="EMBL" id="MFC4314217.1"/>
    </source>
</evidence>
<keyword evidence="9" id="KW-1185">Reference proteome</keyword>
<dbReference type="EMBL" id="JBHSDU010000015">
    <property type="protein sequence ID" value="MFC4314217.1"/>
    <property type="molecule type" value="Genomic_DNA"/>
</dbReference>
<dbReference type="Pfam" id="PF06594">
    <property type="entry name" value="HCBP_related"/>
    <property type="match status" value="4"/>
</dbReference>
<feature type="coiled-coil region" evidence="4">
    <location>
        <begin position="55"/>
        <end position="107"/>
    </location>
</feature>
<gene>
    <name evidence="8" type="ORF">ACFPN2_34445</name>
</gene>
<dbReference type="RefSeq" id="WP_380605218.1">
    <property type="nucleotide sequence ID" value="NZ_JBHSDU010000015.1"/>
</dbReference>
<feature type="domain" description="Haemolysin-type calcium binding-related" evidence="7">
    <location>
        <begin position="1537"/>
        <end position="1582"/>
    </location>
</feature>
<comment type="subcellular location">
    <subcellularLocation>
        <location evidence="1">Secreted</location>
    </subcellularLocation>
</comment>
<keyword evidence="6" id="KW-0812">Transmembrane</keyword>
<feature type="domain" description="Haemolysin-type calcium binding-related" evidence="7">
    <location>
        <begin position="1317"/>
        <end position="1360"/>
    </location>
</feature>
<keyword evidence="6" id="KW-1133">Transmembrane helix</keyword>
<dbReference type="PROSITE" id="PS00330">
    <property type="entry name" value="HEMOLYSIN_CALCIUM"/>
    <property type="match status" value="8"/>
</dbReference>